<keyword evidence="3" id="KW-0804">Transcription</keyword>
<feature type="domain" description="HTH marR-type" evidence="4">
    <location>
        <begin position="2"/>
        <end position="135"/>
    </location>
</feature>
<dbReference type="AlphaFoldDB" id="A0A9D2H2G0"/>
<dbReference type="EMBL" id="DXAJ01000043">
    <property type="protein sequence ID" value="HJA02301.1"/>
    <property type="molecule type" value="Genomic_DNA"/>
</dbReference>
<proteinExistence type="predicted"/>
<reference evidence="5" key="1">
    <citation type="journal article" date="2021" name="PeerJ">
        <title>Extensive microbial diversity within the chicken gut microbiome revealed by metagenomics and culture.</title>
        <authorList>
            <person name="Gilroy R."/>
            <person name="Ravi A."/>
            <person name="Getino M."/>
            <person name="Pursley I."/>
            <person name="Horton D.L."/>
            <person name="Alikhan N.F."/>
            <person name="Baker D."/>
            <person name="Gharbi K."/>
            <person name="Hall N."/>
            <person name="Watson M."/>
            <person name="Adriaenssens E.M."/>
            <person name="Foster-Nyarko E."/>
            <person name="Jarju S."/>
            <person name="Secka A."/>
            <person name="Antonio M."/>
            <person name="Oren A."/>
            <person name="Chaudhuri R.R."/>
            <person name="La Ragione R."/>
            <person name="Hildebrand F."/>
            <person name="Pallen M.J."/>
        </authorList>
    </citation>
    <scope>NUCLEOTIDE SEQUENCE</scope>
    <source>
        <strain evidence="5">CHK156-179</strain>
    </source>
</reference>
<dbReference type="Pfam" id="PF12802">
    <property type="entry name" value="MarR_2"/>
    <property type="match status" value="1"/>
</dbReference>
<dbReference type="SUPFAM" id="SSF46785">
    <property type="entry name" value="Winged helix' DNA-binding domain"/>
    <property type="match status" value="1"/>
</dbReference>
<evidence type="ECO:0000313" key="5">
    <source>
        <dbReference type="EMBL" id="HJA02301.1"/>
    </source>
</evidence>
<dbReference type="InterPro" id="IPR036388">
    <property type="entry name" value="WH-like_DNA-bd_sf"/>
</dbReference>
<evidence type="ECO:0000256" key="2">
    <source>
        <dbReference type="ARBA" id="ARBA00023125"/>
    </source>
</evidence>
<accession>A0A9D2H2G0</accession>
<organism evidence="5 6">
    <name type="scientific">Candidatus Gallimonas gallistercoris</name>
    <dbReference type="NCBI Taxonomy" id="2838602"/>
    <lineage>
        <taxon>Bacteria</taxon>
        <taxon>Bacillati</taxon>
        <taxon>Bacillota</taxon>
        <taxon>Clostridia</taxon>
        <taxon>Candidatus Gallimonas</taxon>
    </lineage>
</organism>
<dbReference type="InterPro" id="IPR036390">
    <property type="entry name" value="WH_DNA-bd_sf"/>
</dbReference>
<evidence type="ECO:0000256" key="3">
    <source>
        <dbReference type="ARBA" id="ARBA00023163"/>
    </source>
</evidence>
<dbReference type="SMART" id="SM00347">
    <property type="entry name" value="HTH_MARR"/>
    <property type="match status" value="1"/>
</dbReference>
<dbReference type="CDD" id="cd00090">
    <property type="entry name" value="HTH_ARSR"/>
    <property type="match status" value="1"/>
</dbReference>
<protein>
    <submittedName>
        <fullName evidence="5">Winged helix DNA-binding protein</fullName>
    </submittedName>
</protein>
<evidence type="ECO:0000256" key="1">
    <source>
        <dbReference type="ARBA" id="ARBA00023015"/>
    </source>
</evidence>
<dbReference type="InterPro" id="IPR011991">
    <property type="entry name" value="ArsR-like_HTH"/>
</dbReference>
<keyword evidence="1" id="KW-0805">Transcription regulation</keyword>
<gene>
    <name evidence="5" type="ORF">H9797_02850</name>
</gene>
<dbReference type="PANTHER" id="PTHR42756">
    <property type="entry name" value="TRANSCRIPTIONAL REGULATOR, MARR"/>
    <property type="match status" value="1"/>
</dbReference>
<evidence type="ECO:0000313" key="6">
    <source>
        <dbReference type="Proteomes" id="UP000824221"/>
    </source>
</evidence>
<dbReference type="PANTHER" id="PTHR42756:SF1">
    <property type="entry name" value="TRANSCRIPTIONAL REPRESSOR OF EMRAB OPERON"/>
    <property type="match status" value="1"/>
</dbReference>
<sequence>MQQDVFEQFSLLILKMSKIVQKIKALEMVPFDLKAVHVMILYLLRMHREGLSVSELCRQTMDDKAAVSRAVSVLRERGYVEPEDTRLSPVRLTKEGEELAAYISGRAACAVSEGGVGLGDEERARFLLVMETICNNLEKYQKKLLKESSIREEI</sequence>
<keyword evidence="2 5" id="KW-0238">DNA-binding</keyword>
<dbReference type="Proteomes" id="UP000824221">
    <property type="component" value="Unassembled WGS sequence"/>
</dbReference>
<evidence type="ECO:0000259" key="4">
    <source>
        <dbReference type="PROSITE" id="PS50995"/>
    </source>
</evidence>
<dbReference type="InterPro" id="IPR000835">
    <property type="entry name" value="HTH_MarR-typ"/>
</dbReference>
<name>A0A9D2H2G0_9FIRM</name>
<dbReference type="PROSITE" id="PS50995">
    <property type="entry name" value="HTH_MARR_2"/>
    <property type="match status" value="1"/>
</dbReference>
<dbReference type="Gene3D" id="1.10.10.10">
    <property type="entry name" value="Winged helix-like DNA-binding domain superfamily/Winged helix DNA-binding domain"/>
    <property type="match status" value="1"/>
</dbReference>
<dbReference type="GO" id="GO:0003677">
    <property type="term" value="F:DNA binding"/>
    <property type="evidence" value="ECO:0007669"/>
    <property type="project" value="UniProtKB-KW"/>
</dbReference>
<reference evidence="5" key="2">
    <citation type="submission" date="2021-04" db="EMBL/GenBank/DDBJ databases">
        <authorList>
            <person name="Gilroy R."/>
        </authorList>
    </citation>
    <scope>NUCLEOTIDE SEQUENCE</scope>
    <source>
        <strain evidence="5">CHK156-179</strain>
    </source>
</reference>
<dbReference type="GO" id="GO:0003700">
    <property type="term" value="F:DNA-binding transcription factor activity"/>
    <property type="evidence" value="ECO:0007669"/>
    <property type="project" value="InterPro"/>
</dbReference>
<comment type="caution">
    <text evidence="5">The sequence shown here is derived from an EMBL/GenBank/DDBJ whole genome shotgun (WGS) entry which is preliminary data.</text>
</comment>